<dbReference type="InterPro" id="IPR058548">
    <property type="entry name" value="MlaB-like_STAS"/>
</dbReference>
<proteinExistence type="predicted"/>
<evidence type="ECO:0000313" key="3">
    <source>
        <dbReference type="EMBL" id="MBG6135621.1"/>
    </source>
</evidence>
<dbReference type="Pfam" id="PF13466">
    <property type="entry name" value="STAS_2"/>
    <property type="match status" value="1"/>
</dbReference>
<feature type="region of interest" description="Disordered" evidence="1">
    <location>
        <begin position="85"/>
        <end position="106"/>
    </location>
</feature>
<dbReference type="Gene3D" id="3.30.750.24">
    <property type="entry name" value="STAS domain"/>
    <property type="match status" value="1"/>
</dbReference>
<accession>A0A8J7KJM9</accession>
<dbReference type="RefSeq" id="WP_197002709.1">
    <property type="nucleotide sequence ID" value="NZ_BONS01000002.1"/>
</dbReference>
<dbReference type="AlphaFoldDB" id="A0A8J7KJM9"/>
<organism evidence="3 4">
    <name type="scientific">Longispora fulva</name>
    <dbReference type="NCBI Taxonomy" id="619741"/>
    <lineage>
        <taxon>Bacteria</taxon>
        <taxon>Bacillati</taxon>
        <taxon>Actinomycetota</taxon>
        <taxon>Actinomycetes</taxon>
        <taxon>Micromonosporales</taxon>
        <taxon>Micromonosporaceae</taxon>
        <taxon>Longispora</taxon>
    </lineage>
</organism>
<name>A0A8J7KJM9_9ACTN</name>
<keyword evidence="4" id="KW-1185">Reference proteome</keyword>
<feature type="domain" description="STAS" evidence="2">
    <location>
        <begin position="1"/>
        <end position="88"/>
    </location>
</feature>
<dbReference type="Proteomes" id="UP000622552">
    <property type="component" value="Unassembled WGS sequence"/>
</dbReference>
<evidence type="ECO:0000256" key="1">
    <source>
        <dbReference type="SAM" id="MobiDB-lite"/>
    </source>
</evidence>
<feature type="compositionally biased region" description="Basic and acidic residues" evidence="1">
    <location>
        <begin position="88"/>
        <end position="100"/>
    </location>
</feature>
<dbReference type="InterPro" id="IPR036513">
    <property type="entry name" value="STAS_dom_sf"/>
</dbReference>
<gene>
    <name evidence="3" type="ORF">IW245_001815</name>
</gene>
<dbReference type="InterPro" id="IPR002645">
    <property type="entry name" value="STAS_dom"/>
</dbReference>
<dbReference type="SUPFAM" id="SSF52091">
    <property type="entry name" value="SpoIIaa-like"/>
    <property type="match status" value="1"/>
</dbReference>
<dbReference type="PROSITE" id="PS50801">
    <property type="entry name" value="STAS"/>
    <property type="match status" value="1"/>
</dbReference>
<evidence type="ECO:0000313" key="4">
    <source>
        <dbReference type="Proteomes" id="UP000622552"/>
    </source>
</evidence>
<protein>
    <submittedName>
        <fullName evidence="3">Anti-anti-sigma regulatory factor</fullName>
    </submittedName>
</protein>
<comment type="caution">
    <text evidence="3">The sequence shown here is derived from an EMBL/GenBank/DDBJ whole genome shotgun (WGS) entry which is preliminary data.</text>
</comment>
<dbReference type="EMBL" id="JADOUF010000001">
    <property type="protein sequence ID" value="MBG6135621.1"/>
    <property type="molecule type" value="Genomic_DNA"/>
</dbReference>
<evidence type="ECO:0000259" key="2">
    <source>
        <dbReference type="PROSITE" id="PS50801"/>
    </source>
</evidence>
<sequence length="106" mass="11462">MARPVLGDVTRLSVFGDVTAEDGAPLMRAILQAVAGSGDRRVVVDLTDAHILDDEIIEVLVSARHAARVVCRDLTFAGAPSNVRAQLRHHDQSEPLDGRTGHSWRS</sequence>
<reference evidence="3" key="1">
    <citation type="submission" date="2020-11" db="EMBL/GenBank/DDBJ databases">
        <title>Sequencing the genomes of 1000 actinobacteria strains.</title>
        <authorList>
            <person name="Klenk H.-P."/>
        </authorList>
    </citation>
    <scope>NUCLEOTIDE SEQUENCE</scope>
    <source>
        <strain evidence="3">DSM 45356</strain>
    </source>
</reference>